<organism evidence="2 3">
    <name type="scientific">Flavonifractor plautii</name>
    <name type="common">Fusobacterium plautii</name>
    <dbReference type="NCBI Taxonomy" id="292800"/>
    <lineage>
        <taxon>Bacteria</taxon>
        <taxon>Bacillati</taxon>
        <taxon>Bacillota</taxon>
        <taxon>Clostridia</taxon>
        <taxon>Eubacteriales</taxon>
        <taxon>Oscillospiraceae</taxon>
        <taxon>Flavonifractor</taxon>
    </lineage>
</organism>
<feature type="signal peptide" evidence="1">
    <location>
        <begin position="1"/>
        <end position="23"/>
    </location>
</feature>
<evidence type="ECO:0000313" key="2">
    <source>
        <dbReference type="EMBL" id="MDB7936251.1"/>
    </source>
</evidence>
<evidence type="ECO:0000313" key="3">
    <source>
        <dbReference type="Proteomes" id="UP001211173"/>
    </source>
</evidence>
<accession>A0AAW6CQ24</accession>
<dbReference type="RefSeq" id="WP_131972146.1">
    <property type="nucleotide sequence ID" value="NZ_BAABZG010000002.1"/>
</dbReference>
<feature type="chain" id="PRO_5043498950" evidence="1">
    <location>
        <begin position="24"/>
        <end position="226"/>
    </location>
</feature>
<keyword evidence="1" id="KW-0732">Signal</keyword>
<dbReference type="EMBL" id="JAQLWV010000084">
    <property type="protein sequence ID" value="MDB7936251.1"/>
    <property type="molecule type" value="Genomic_DNA"/>
</dbReference>
<dbReference type="AlphaFoldDB" id="A0AAW6CQ24"/>
<evidence type="ECO:0000256" key="1">
    <source>
        <dbReference type="SAM" id="SignalP"/>
    </source>
</evidence>
<name>A0AAW6CQ24_FLAPL</name>
<reference evidence="2" key="1">
    <citation type="submission" date="2023-01" db="EMBL/GenBank/DDBJ databases">
        <title>Human gut microbiome strain richness.</title>
        <authorList>
            <person name="Chen-Liaw A."/>
        </authorList>
    </citation>
    <scope>NUCLEOTIDE SEQUENCE</scope>
    <source>
        <strain evidence="2">1001287st1_F4_1001285I_161205</strain>
    </source>
</reference>
<gene>
    <name evidence="2" type="ORF">PNE06_24515</name>
</gene>
<dbReference type="Proteomes" id="UP001211173">
    <property type="component" value="Unassembled WGS sequence"/>
</dbReference>
<protein>
    <submittedName>
        <fullName evidence="2">Uncharacterized protein</fullName>
    </submittedName>
</protein>
<proteinExistence type="predicted"/>
<comment type="caution">
    <text evidence="2">The sequence shown here is derived from an EMBL/GenBank/DDBJ whole genome shotgun (WGS) entry which is preliminary data.</text>
</comment>
<sequence>MKKPIAFLLTLTLLLSSFPIASALDSTNENKAETISAEEFFQAIQDEYAKFHIGYTAEGYDPSATFTQDFLNERLNDIRSRMSSVTNYSEELQSFVEIIPEPEPLDTAVPNAVMPYKKTYSMTKTIKSPSNMGAADIYAEVDTTIDAQYNVFMSIDDMTTKQLGYAFNFESWTQHDGFESKIWTQNGASNMECYATGTLVVSWTGPVAGIKHSYSSEHTIGGGATL</sequence>